<name>D3LV14_9FIRM</name>
<accession>D3LV14</accession>
<evidence type="ECO:0000313" key="1">
    <source>
        <dbReference type="EMBL" id="EFD93942.1"/>
    </source>
</evidence>
<dbReference type="AlphaFoldDB" id="D3LV14"/>
<evidence type="ECO:0000313" key="2">
    <source>
        <dbReference type="Proteomes" id="UP000003242"/>
    </source>
</evidence>
<proteinExistence type="predicted"/>
<reference evidence="2" key="1">
    <citation type="submission" date="2009-12" db="EMBL/GenBank/DDBJ databases">
        <title>Sequence of Clostridiales genomosp. BVAB3 str. UPII9-5.</title>
        <authorList>
            <person name="Madupu R."/>
            <person name="Durkin A.S."/>
            <person name="Torralba M."/>
            <person name="Methe B."/>
            <person name="Sutton G.G."/>
            <person name="Strausberg R.L."/>
            <person name="Nelson K.E."/>
        </authorList>
    </citation>
    <scope>NUCLEOTIDE SEQUENCE [LARGE SCALE GENOMIC DNA]</scope>
    <source>
        <strain evidence="2">28L</strain>
    </source>
</reference>
<comment type="caution">
    <text evidence="1">The sequence shown here is derived from an EMBL/GenBank/DDBJ whole genome shotgun (WGS) entry which is preliminary data.</text>
</comment>
<dbReference type="STRING" id="699218.HMPREF0889_0341"/>
<gene>
    <name evidence="1" type="ORF">HMPREF0889_0341</name>
</gene>
<organism evidence="1 2">
    <name type="scientific">Megasphaera lornae</name>
    <dbReference type="NCBI Taxonomy" id="1000568"/>
    <lineage>
        <taxon>Bacteria</taxon>
        <taxon>Bacillati</taxon>
        <taxon>Bacillota</taxon>
        <taxon>Negativicutes</taxon>
        <taxon>Veillonellales</taxon>
        <taxon>Veillonellaceae</taxon>
        <taxon>Megasphaera</taxon>
    </lineage>
</organism>
<dbReference type="Proteomes" id="UP000003242">
    <property type="component" value="Unassembled WGS sequence"/>
</dbReference>
<protein>
    <submittedName>
        <fullName evidence="1">Uncharacterized protein</fullName>
    </submittedName>
</protein>
<dbReference type="EMBL" id="ADGP01000020">
    <property type="protein sequence ID" value="EFD93942.1"/>
    <property type="molecule type" value="Genomic_DNA"/>
</dbReference>
<sequence>MIFLCFLEPVCGSSDSCIFGMNIKGAYRFRTLIKKGVVFG</sequence>